<name>A0A915Q2H6_9BILA</name>
<organism evidence="1 2">
    <name type="scientific">Setaria digitata</name>
    <dbReference type="NCBI Taxonomy" id="48799"/>
    <lineage>
        <taxon>Eukaryota</taxon>
        <taxon>Metazoa</taxon>
        <taxon>Ecdysozoa</taxon>
        <taxon>Nematoda</taxon>
        <taxon>Chromadorea</taxon>
        <taxon>Rhabditida</taxon>
        <taxon>Spirurina</taxon>
        <taxon>Spiruromorpha</taxon>
        <taxon>Filarioidea</taxon>
        <taxon>Setariidae</taxon>
        <taxon>Setaria</taxon>
    </lineage>
</organism>
<dbReference type="WBParaSite" id="sdigi.contig8.g908.t1">
    <property type="protein sequence ID" value="sdigi.contig8.g908.t1"/>
    <property type="gene ID" value="sdigi.contig8.g908"/>
</dbReference>
<proteinExistence type="predicted"/>
<sequence>MLQSKCYFVDVMTEEKNAKKKTDGKPLHLVFTSVDEAANTVFRDSCWLAADISVSGFLLACSRYQCFGIPVGLQQISVFRDSCWLAADISVSGFLLAVTIYRAR</sequence>
<evidence type="ECO:0000313" key="1">
    <source>
        <dbReference type="Proteomes" id="UP000887581"/>
    </source>
</evidence>
<evidence type="ECO:0000313" key="2">
    <source>
        <dbReference type="WBParaSite" id="sdigi.contig8.g908.t1"/>
    </source>
</evidence>
<protein>
    <submittedName>
        <fullName evidence="2">Uncharacterized protein</fullName>
    </submittedName>
</protein>
<dbReference type="AlphaFoldDB" id="A0A915Q2H6"/>
<reference evidence="2" key="1">
    <citation type="submission" date="2022-11" db="UniProtKB">
        <authorList>
            <consortium name="WormBaseParasite"/>
        </authorList>
    </citation>
    <scope>IDENTIFICATION</scope>
</reference>
<keyword evidence="1" id="KW-1185">Reference proteome</keyword>
<dbReference type="Proteomes" id="UP000887581">
    <property type="component" value="Unplaced"/>
</dbReference>
<accession>A0A915Q2H6</accession>